<comment type="pathway">
    <text evidence="18">Bacterial outer membrane biogenesis; LPS lipid A biosynthesis.</text>
</comment>
<evidence type="ECO:0000313" key="21">
    <source>
        <dbReference type="Proteomes" id="UP001354971"/>
    </source>
</evidence>
<feature type="binding site" evidence="18">
    <location>
        <position position="406"/>
    </location>
    <ligand>
        <name>acetyl-CoA</name>
        <dbReference type="ChEBI" id="CHEBI:57288"/>
    </ligand>
</feature>
<evidence type="ECO:0000256" key="12">
    <source>
        <dbReference type="ARBA" id="ARBA00023268"/>
    </source>
</evidence>
<feature type="region of interest" description="Pyrophosphorylase" evidence="18">
    <location>
        <begin position="1"/>
        <end position="229"/>
    </location>
</feature>
<comment type="function">
    <text evidence="17 18">Catalyzes the last two sequential reactions in the de novo biosynthetic pathway for UDP-N-acetylglucosamine (UDP-GlcNAc). The C-terminal domain catalyzes the transfer of acetyl group from acetyl coenzyme A to glucosamine-1-phosphate (GlcN-1-P) to produce N-acetylglucosamine-1-phosphate (GlcNAc-1-P), which is converted into UDP-GlcNAc by the transfer of uridine 5-monophosphate (from uridine 5-triphosphate), a reaction catalyzed by the N-terminal domain.</text>
</comment>
<keyword evidence="5 18" id="KW-0808">Transferase</keyword>
<feature type="binding site" evidence="18">
    <location>
        <position position="423"/>
    </location>
    <ligand>
        <name>acetyl-CoA</name>
        <dbReference type="ChEBI" id="CHEBI:57288"/>
    </ligand>
</feature>
<keyword evidence="12 18" id="KW-0511">Multifunctional enzyme</keyword>
<feature type="binding site" evidence="18">
    <location>
        <position position="155"/>
    </location>
    <ligand>
        <name>UDP-N-acetyl-alpha-D-glucosamine</name>
        <dbReference type="ChEBI" id="CHEBI:57705"/>
    </ligand>
</feature>
<keyword evidence="8 18" id="KW-0677">Repeat</keyword>
<dbReference type="InterPro" id="IPR029044">
    <property type="entry name" value="Nucleotide-diphossugar_trans"/>
</dbReference>
<evidence type="ECO:0000256" key="4">
    <source>
        <dbReference type="ARBA" id="ARBA00022490"/>
    </source>
</evidence>
<proteinExistence type="inferred from homology"/>
<evidence type="ECO:0000256" key="14">
    <source>
        <dbReference type="ARBA" id="ARBA00023316"/>
    </source>
</evidence>
<dbReference type="InterPro" id="IPR005882">
    <property type="entry name" value="Bifunctional_GlmU"/>
</dbReference>
<dbReference type="NCBIfam" id="NF010933">
    <property type="entry name" value="PRK14353.1"/>
    <property type="match status" value="1"/>
</dbReference>
<comment type="caution">
    <text evidence="20">The sequence shown here is derived from an EMBL/GenBank/DDBJ whole genome shotgun (WGS) entry which is preliminary data.</text>
</comment>
<dbReference type="HAMAP" id="MF_01631">
    <property type="entry name" value="GlmU"/>
    <property type="match status" value="1"/>
</dbReference>
<evidence type="ECO:0000256" key="8">
    <source>
        <dbReference type="ARBA" id="ARBA00022737"/>
    </source>
</evidence>
<protein>
    <recommendedName>
        <fullName evidence="18">Bifunctional protein GlmU</fullName>
    </recommendedName>
    <domain>
        <recommendedName>
            <fullName evidence="18">UDP-N-acetylglucosamine pyrophosphorylase</fullName>
            <ecNumber evidence="18">2.7.7.23</ecNumber>
        </recommendedName>
        <alternativeName>
            <fullName evidence="18">N-acetylglucosamine-1-phosphate uridyltransferase</fullName>
        </alternativeName>
    </domain>
    <domain>
        <recommendedName>
            <fullName evidence="18">Glucosamine-1-phosphate N-acetyltransferase</fullName>
            <ecNumber evidence="18">2.3.1.157</ecNumber>
        </recommendedName>
    </domain>
</protein>
<feature type="binding site" evidence="18">
    <location>
        <position position="334"/>
    </location>
    <ligand>
        <name>UDP-N-acetyl-alpha-D-glucosamine</name>
        <dbReference type="ChEBI" id="CHEBI:57705"/>
    </ligand>
</feature>
<comment type="similarity">
    <text evidence="2 18">In the C-terminal section; belongs to the transferase hexapeptide repeat family.</text>
</comment>
<feature type="binding site" evidence="18">
    <location>
        <begin position="80"/>
        <end position="81"/>
    </location>
    <ligand>
        <name>UDP-N-acetyl-alpha-D-glucosamine</name>
        <dbReference type="ChEBI" id="CHEBI:57705"/>
    </ligand>
</feature>
<feature type="binding site" evidence="18">
    <location>
        <position position="141"/>
    </location>
    <ligand>
        <name>UDP-N-acetyl-alpha-D-glucosamine</name>
        <dbReference type="ChEBI" id="CHEBI:57705"/>
    </ligand>
</feature>
<feature type="domain" description="MobA-like NTP transferase" evidence="19">
    <location>
        <begin position="7"/>
        <end position="140"/>
    </location>
</feature>
<dbReference type="CDD" id="cd03353">
    <property type="entry name" value="LbH_GlmU_C"/>
    <property type="match status" value="1"/>
</dbReference>
<evidence type="ECO:0000256" key="6">
    <source>
        <dbReference type="ARBA" id="ARBA00022695"/>
    </source>
</evidence>
<dbReference type="Proteomes" id="UP001354971">
    <property type="component" value="Unassembled WGS sequence"/>
</dbReference>
<evidence type="ECO:0000256" key="11">
    <source>
        <dbReference type="ARBA" id="ARBA00022984"/>
    </source>
</evidence>
<evidence type="ECO:0000256" key="5">
    <source>
        <dbReference type="ARBA" id="ARBA00022679"/>
    </source>
</evidence>
<dbReference type="NCBIfam" id="TIGR01173">
    <property type="entry name" value="glmU"/>
    <property type="match status" value="1"/>
</dbReference>
<feature type="active site" description="Proton acceptor" evidence="18">
    <location>
        <position position="346"/>
    </location>
</feature>
<evidence type="ECO:0000256" key="7">
    <source>
        <dbReference type="ARBA" id="ARBA00022723"/>
    </source>
</evidence>
<comment type="subcellular location">
    <subcellularLocation>
        <location evidence="1 18">Cytoplasm</location>
    </subcellularLocation>
</comment>
<dbReference type="EC" id="2.3.1.157" evidence="18"/>
<dbReference type="PANTHER" id="PTHR43584">
    <property type="entry name" value="NUCLEOTIDYL TRANSFERASE"/>
    <property type="match status" value="1"/>
</dbReference>
<evidence type="ECO:0000256" key="2">
    <source>
        <dbReference type="ARBA" id="ARBA00007707"/>
    </source>
</evidence>
<evidence type="ECO:0000259" key="19">
    <source>
        <dbReference type="Pfam" id="PF12804"/>
    </source>
</evidence>
<evidence type="ECO:0000256" key="9">
    <source>
        <dbReference type="ARBA" id="ARBA00022842"/>
    </source>
</evidence>
<sequence>MTQPRAAIILAAGLGTRMKSGLPKCMHQVGGRPMLEWSIDLARQVGAESIVTVYGQQSPQIGALGEANGTATALQDPPLGTGHAVQSAQDAMSGFGGNAIVLYGDTPLITAATVEKVFTALEDGASVAVLGFSPDDPAAYGRLVVKDGLLDRIVEFKDASEEERAIGFVNSGVLAAPAPLLFELLGEVTNDNANGEYYLTDVVGLARARGLKAVAVEGDAAEVLGVNSRVDLAEAEASWQRRRRDELMRDGVTMTAPETVFVAHDTQIGPDVILEPNVVFGPGVTVESGAHIHAFSHLEGCVVHGGAVIGPYARLRPGADIGEGAKIGNFVEVKKSTFGKGAKANHLAYIGDATVGSKANIGAGTITCNYDGFGKHQTHIGEGAFIGSNSSLVAPVSIGKGAYTGSGGVVTDNVPDDALALGRAKQVNKEGWAARFRAAMEKRKSES</sequence>
<keyword evidence="11 18" id="KW-0573">Peptidoglycan synthesis</keyword>
<keyword evidence="21" id="KW-1185">Reference proteome</keyword>
<dbReference type="SUPFAM" id="SSF51161">
    <property type="entry name" value="Trimeric LpxA-like enzymes"/>
    <property type="match status" value="1"/>
</dbReference>
<comment type="subunit">
    <text evidence="18">Homotrimer.</text>
</comment>
<feature type="binding site" evidence="18">
    <location>
        <begin position="369"/>
        <end position="370"/>
    </location>
    <ligand>
        <name>acetyl-CoA</name>
        <dbReference type="ChEBI" id="CHEBI:57288"/>
    </ligand>
</feature>
<evidence type="ECO:0000313" key="20">
    <source>
        <dbReference type="EMBL" id="MEE2527093.1"/>
    </source>
</evidence>
<feature type="region of interest" description="Linker" evidence="18">
    <location>
        <begin position="230"/>
        <end position="250"/>
    </location>
</feature>
<feature type="binding site" evidence="18">
    <location>
        <position position="170"/>
    </location>
    <ligand>
        <name>UDP-N-acetyl-alpha-D-glucosamine</name>
        <dbReference type="ChEBI" id="CHEBI:57705"/>
    </ligand>
</feature>
<comment type="cofactor">
    <cofactor evidence="18">
        <name>Mg(2+)</name>
        <dbReference type="ChEBI" id="CHEBI:18420"/>
    </cofactor>
    <text evidence="18">Binds 1 Mg(2+) ion per subunit.</text>
</comment>
<dbReference type="InterPro" id="IPR011004">
    <property type="entry name" value="Trimer_LpxA-like_sf"/>
</dbReference>
<keyword evidence="10 18" id="KW-0133">Cell shape</keyword>
<feature type="binding site" evidence="18">
    <location>
        <position position="24"/>
    </location>
    <ligand>
        <name>UDP-N-acetyl-alpha-D-glucosamine</name>
        <dbReference type="ChEBI" id="CHEBI:57705"/>
    </ligand>
</feature>
<feature type="binding site" evidence="18">
    <location>
        <begin position="103"/>
        <end position="105"/>
    </location>
    <ligand>
        <name>UDP-N-acetyl-alpha-D-glucosamine</name>
        <dbReference type="ChEBI" id="CHEBI:57705"/>
    </ligand>
</feature>
<evidence type="ECO:0000256" key="17">
    <source>
        <dbReference type="ARBA" id="ARBA00049628"/>
    </source>
</evidence>
<keyword evidence="9 18" id="KW-0460">Magnesium</keyword>
<dbReference type="InterPro" id="IPR050065">
    <property type="entry name" value="GlmU-like"/>
</dbReference>
<feature type="binding site" evidence="18">
    <location>
        <position position="360"/>
    </location>
    <ligand>
        <name>UDP-N-acetyl-alpha-D-glucosamine</name>
        <dbReference type="ChEBI" id="CHEBI:57705"/>
    </ligand>
</feature>
<dbReference type="EMBL" id="JAZDRP010000008">
    <property type="protein sequence ID" value="MEE2527093.1"/>
    <property type="molecule type" value="Genomic_DNA"/>
</dbReference>
<accession>A0ABU7LT62</accession>
<keyword evidence="14 18" id="KW-0961">Cell wall biogenesis/degradation</keyword>
<evidence type="ECO:0000256" key="13">
    <source>
        <dbReference type="ARBA" id="ARBA00023315"/>
    </source>
</evidence>
<evidence type="ECO:0000256" key="16">
    <source>
        <dbReference type="ARBA" id="ARBA00048493"/>
    </source>
</evidence>
<comment type="pathway">
    <text evidence="18">Nucleotide-sugar biosynthesis; UDP-N-acetyl-alpha-D-glucosamine biosynthesis; N-acetyl-alpha-D-glucosamine 1-phosphate from alpha-D-glucosamine 6-phosphate (route II): step 2/2.</text>
</comment>
<dbReference type="InterPro" id="IPR025877">
    <property type="entry name" value="MobA-like_NTP_Trfase"/>
</dbReference>
<dbReference type="GO" id="GO:0003977">
    <property type="term" value="F:UDP-N-acetylglucosamine diphosphorylase activity"/>
    <property type="evidence" value="ECO:0007669"/>
    <property type="project" value="UniProtKB-EC"/>
</dbReference>
<name>A0ABU7LT62_9PROT</name>
<organism evidence="20 21">
    <name type="scientific">Hyphobacterium lacteum</name>
    <dbReference type="NCBI Taxonomy" id="3116575"/>
    <lineage>
        <taxon>Bacteria</taxon>
        <taxon>Pseudomonadati</taxon>
        <taxon>Pseudomonadota</taxon>
        <taxon>Alphaproteobacteria</taxon>
        <taxon>Maricaulales</taxon>
        <taxon>Maricaulaceae</taxon>
        <taxon>Hyphobacterium</taxon>
    </lineage>
</organism>
<keyword evidence="13 18" id="KW-0012">Acyltransferase</keyword>
<comment type="pathway">
    <text evidence="18">Nucleotide-sugar biosynthesis; UDP-N-acetyl-alpha-D-glucosamine biosynthesis; UDP-N-acetyl-alpha-D-glucosamine from N-acetyl-alpha-D-glucosamine 1-phosphate: step 1/1.</text>
</comment>
<feature type="binding site" evidence="18">
    <location>
        <position position="363"/>
    </location>
    <ligand>
        <name>acetyl-CoA</name>
        <dbReference type="ChEBI" id="CHEBI:57288"/>
    </ligand>
</feature>
<reference evidence="20 21" key="1">
    <citation type="submission" date="2024-01" db="EMBL/GenBank/DDBJ databases">
        <title>Hyphobacterium bacterium isolated from marine sediment.</title>
        <authorList>
            <person name="Zhao S."/>
        </authorList>
    </citation>
    <scope>NUCLEOTIDE SEQUENCE [LARGE SCALE GENOMIC DNA]</scope>
    <source>
        <strain evidence="21">HN65</strain>
    </source>
</reference>
<evidence type="ECO:0000256" key="1">
    <source>
        <dbReference type="ARBA" id="ARBA00004496"/>
    </source>
</evidence>
<feature type="binding site" evidence="18">
    <location>
        <position position="227"/>
    </location>
    <ligand>
        <name>UDP-N-acetyl-alpha-D-glucosamine</name>
        <dbReference type="ChEBI" id="CHEBI:57705"/>
    </ligand>
</feature>
<comment type="similarity">
    <text evidence="3 18">In the N-terminal section; belongs to the N-acetylglucosamine-1-phosphate uridyltransferase family.</text>
</comment>
<dbReference type="EC" id="2.7.7.23" evidence="18"/>
<dbReference type="Gene3D" id="2.160.10.10">
    <property type="entry name" value="Hexapeptide repeat proteins"/>
    <property type="match status" value="1"/>
</dbReference>
<keyword evidence="7 18" id="KW-0479">Metal-binding</keyword>
<evidence type="ECO:0000256" key="10">
    <source>
        <dbReference type="ARBA" id="ARBA00022960"/>
    </source>
</evidence>
<feature type="binding site" evidence="18">
    <location>
        <position position="75"/>
    </location>
    <ligand>
        <name>UDP-N-acetyl-alpha-D-glucosamine</name>
        <dbReference type="ChEBI" id="CHEBI:57705"/>
    </ligand>
</feature>
<evidence type="ECO:0000256" key="3">
    <source>
        <dbReference type="ARBA" id="ARBA00007947"/>
    </source>
</evidence>
<feature type="binding site" evidence="18">
    <location>
        <position position="349"/>
    </location>
    <ligand>
        <name>UDP-N-acetyl-alpha-D-glucosamine</name>
        <dbReference type="ChEBI" id="CHEBI:57705"/>
    </ligand>
</feature>
<feature type="binding site" evidence="18">
    <location>
        <position position="227"/>
    </location>
    <ligand>
        <name>Mg(2+)</name>
        <dbReference type="ChEBI" id="CHEBI:18420"/>
    </ligand>
</feature>
<dbReference type="CDD" id="cd02540">
    <property type="entry name" value="GT2_GlmU_N_bac"/>
    <property type="match status" value="1"/>
</dbReference>
<feature type="region of interest" description="N-acetyltransferase" evidence="18">
    <location>
        <begin position="251"/>
        <end position="447"/>
    </location>
</feature>
<dbReference type="Gene3D" id="3.90.550.10">
    <property type="entry name" value="Spore Coat Polysaccharide Biosynthesis Protein SpsA, Chain A"/>
    <property type="match status" value="1"/>
</dbReference>
<feature type="binding site" evidence="18">
    <location>
        <position position="388"/>
    </location>
    <ligand>
        <name>acetyl-CoA</name>
        <dbReference type="ChEBI" id="CHEBI:57288"/>
    </ligand>
</feature>
<feature type="binding site" evidence="18">
    <location>
        <position position="105"/>
    </location>
    <ligand>
        <name>Mg(2+)</name>
        <dbReference type="ChEBI" id="CHEBI:18420"/>
    </ligand>
</feature>
<feature type="binding site" evidence="18">
    <location>
        <position position="316"/>
    </location>
    <ligand>
        <name>UDP-N-acetyl-alpha-D-glucosamine</name>
        <dbReference type="ChEBI" id="CHEBI:57705"/>
    </ligand>
</feature>
<dbReference type="PANTHER" id="PTHR43584:SF3">
    <property type="entry name" value="BIFUNCTIONAL PROTEIN GLMU"/>
    <property type="match status" value="1"/>
</dbReference>
<comment type="catalytic activity">
    <reaction evidence="15 18">
        <text>alpha-D-glucosamine 1-phosphate + acetyl-CoA = N-acetyl-alpha-D-glucosamine 1-phosphate + CoA + H(+)</text>
        <dbReference type="Rhea" id="RHEA:13725"/>
        <dbReference type="ChEBI" id="CHEBI:15378"/>
        <dbReference type="ChEBI" id="CHEBI:57287"/>
        <dbReference type="ChEBI" id="CHEBI:57288"/>
        <dbReference type="ChEBI" id="CHEBI:57776"/>
        <dbReference type="ChEBI" id="CHEBI:58516"/>
        <dbReference type="EC" id="2.3.1.157"/>
    </reaction>
</comment>
<dbReference type="SUPFAM" id="SSF53448">
    <property type="entry name" value="Nucleotide-diphospho-sugar transferases"/>
    <property type="match status" value="1"/>
</dbReference>
<dbReference type="Pfam" id="PF12804">
    <property type="entry name" value="NTP_transf_3"/>
    <property type="match status" value="1"/>
</dbReference>
<keyword evidence="6 18" id="KW-0548">Nucleotidyltransferase</keyword>
<gene>
    <name evidence="18 20" type="primary">glmU</name>
    <name evidence="20" type="ORF">V0U79_12005</name>
</gene>
<dbReference type="InterPro" id="IPR001451">
    <property type="entry name" value="Hexapep"/>
</dbReference>
<evidence type="ECO:0000256" key="18">
    <source>
        <dbReference type="HAMAP-Rule" id="MF_01631"/>
    </source>
</evidence>
<comment type="catalytic activity">
    <reaction evidence="16 18">
        <text>N-acetyl-alpha-D-glucosamine 1-phosphate + UTP + H(+) = UDP-N-acetyl-alpha-D-glucosamine + diphosphate</text>
        <dbReference type="Rhea" id="RHEA:13509"/>
        <dbReference type="ChEBI" id="CHEBI:15378"/>
        <dbReference type="ChEBI" id="CHEBI:33019"/>
        <dbReference type="ChEBI" id="CHEBI:46398"/>
        <dbReference type="ChEBI" id="CHEBI:57705"/>
        <dbReference type="ChEBI" id="CHEBI:57776"/>
        <dbReference type="EC" id="2.7.7.23"/>
    </reaction>
</comment>
<feature type="binding site" evidence="18">
    <location>
        <begin position="10"/>
        <end position="13"/>
    </location>
    <ligand>
        <name>UDP-N-acetyl-alpha-D-glucosamine</name>
        <dbReference type="ChEBI" id="CHEBI:57705"/>
    </ligand>
</feature>
<evidence type="ECO:0000256" key="15">
    <source>
        <dbReference type="ARBA" id="ARBA00048247"/>
    </source>
</evidence>
<dbReference type="Pfam" id="PF00132">
    <property type="entry name" value="Hexapep"/>
    <property type="match status" value="3"/>
</dbReference>
<dbReference type="InterPro" id="IPR038009">
    <property type="entry name" value="GlmU_C_LbH"/>
</dbReference>
<keyword evidence="4 18" id="KW-0963">Cytoplasm</keyword>